<dbReference type="InterPro" id="IPR005143">
    <property type="entry name" value="TF_LuxR_autoind-bd_dom"/>
</dbReference>
<dbReference type="RefSeq" id="WP_085795891.1">
    <property type="nucleotide sequence ID" value="NZ_FWFO01000001.1"/>
</dbReference>
<dbReference type="InterPro" id="IPR016032">
    <property type="entry name" value="Sig_transdc_resp-reg_C-effctor"/>
</dbReference>
<name>A0A1Y5SQY8_9RHOB</name>
<sequence length="233" mass="25955">MDIVDLGALPKSENHYSGFLNQVRENFELDNVAYAGINPVSGTIHGHVTYDDAWKAHYTDQNYQLIDPTLHMPQRSIAPVDWSRLERSDQFRQVFRDAHDFGIGDQGLTIPVRGPYGDVGLLSVTRECSKAEWTKLVSHVISDLQSMAVHIHDSVMSSDTLTQVLMHPALSKREIEILQWTAAGKSQQDIGDILSISHRTVEVHLRSSREKLYALTTAQAVGRAIGLGLIFPG</sequence>
<dbReference type="GO" id="GO:0003677">
    <property type="term" value="F:DNA binding"/>
    <property type="evidence" value="ECO:0007669"/>
    <property type="project" value="UniProtKB-KW"/>
</dbReference>
<accession>A0A1Y5SQY8</accession>
<feature type="domain" description="HTH luxR-type" evidence="4">
    <location>
        <begin position="168"/>
        <end position="228"/>
    </location>
</feature>
<dbReference type="Pfam" id="PF03472">
    <property type="entry name" value="Autoind_bind"/>
    <property type="match status" value="1"/>
</dbReference>
<organism evidence="5 6">
    <name type="scientific">Falsiruegeria litorea R37</name>
    <dbReference type="NCBI Taxonomy" id="1200284"/>
    <lineage>
        <taxon>Bacteria</taxon>
        <taxon>Pseudomonadati</taxon>
        <taxon>Pseudomonadota</taxon>
        <taxon>Alphaproteobacteria</taxon>
        <taxon>Rhodobacterales</taxon>
        <taxon>Roseobacteraceae</taxon>
        <taxon>Falsiruegeria</taxon>
    </lineage>
</organism>
<dbReference type="Proteomes" id="UP000193077">
    <property type="component" value="Unassembled WGS sequence"/>
</dbReference>
<dbReference type="EMBL" id="FWFO01000001">
    <property type="protein sequence ID" value="SLN45032.1"/>
    <property type="molecule type" value="Genomic_DNA"/>
</dbReference>
<dbReference type="AlphaFoldDB" id="A0A1Y5SQY8"/>
<dbReference type="OrthoDB" id="9803630at2"/>
<dbReference type="PANTHER" id="PTHR44688:SF16">
    <property type="entry name" value="DNA-BINDING TRANSCRIPTIONAL ACTIVATOR DEVR_DOSR"/>
    <property type="match status" value="1"/>
</dbReference>
<dbReference type="SUPFAM" id="SSF46894">
    <property type="entry name" value="C-terminal effector domain of the bipartite response regulators"/>
    <property type="match status" value="1"/>
</dbReference>
<dbReference type="Pfam" id="PF00196">
    <property type="entry name" value="GerE"/>
    <property type="match status" value="1"/>
</dbReference>
<dbReference type="Gene3D" id="3.30.450.80">
    <property type="entry name" value="Transcription factor LuxR-like, autoinducer-binding domain"/>
    <property type="match status" value="1"/>
</dbReference>
<dbReference type="SUPFAM" id="SSF75516">
    <property type="entry name" value="Pheromone-binding domain of LuxR-like quorum-sensing transcription factors"/>
    <property type="match status" value="1"/>
</dbReference>
<keyword evidence="6" id="KW-1185">Reference proteome</keyword>
<keyword evidence="1" id="KW-0805">Transcription regulation</keyword>
<evidence type="ECO:0000259" key="4">
    <source>
        <dbReference type="PROSITE" id="PS50043"/>
    </source>
</evidence>
<dbReference type="PROSITE" id="PS50043">
    <property type="entry name" value="HTH_LUXR_2"/>
    <property type="match status" value="1"/>
</dbReference>
<keyword evidence="2" id="KW-0238">DNA-binding</keyword>
<dbReference type="PRINTS" id="PR00038">
    <property type="entry name" value="HTHLUXR"/>
</dbReference>
<dbReference type="InterPro" id="IPR036693">
    <property type="entry name" value="TF_LuxR_autoind-bd_dom_sf"/>
</dbReference>
<gene>
    <name evidence="5" type="primary">lasR</name>
    <name evidence="5" type="ORF">TRL7639_02420</name>
</gene>
<protein>
    <submittedName>
        <fullName evidence="5">Transcriptional activator protein LasR</fullName>
    </submittedName>
</protein>
<dbReference type="GO" id="GO:0006355">
    <property type="term" value="P:regulation of DNA-templated transcription"/>
    <property type="evidence" value="ECO:0007669"/>
    <property type="project" value="InterPro"/>
</dbReference>
<keyword evidence="3" id="KW-0804">Transcription</keyword>
<dbReference type="SMART" id="SM00421">
    <property type="entry name" value="HTH_LUXR"/>
    <property type="match status" value="1"/>
</dbReference>
<dbReference type="InterPro" id="IPR000792">
    <property type="entry name" value="Tscrpt_reg_LuxR_C"/>
</dbReference>
<reference evidence="5 6" key="1">
    <citation type="submission" date="2017-03" db="EMBL/GenBank/DDBJ databases">
        <authorList>
            <person name="Afonso C.L."/>
            <person name="Miller P.J."/>
            <person name="Scott M.A."/>
            <person name="Spackman E."/>
            <person name="Goraichik I."/>
            <person name="Dimitrov K.M."/>
            <person name="Suarez D.L."/>
            <person name="Swayne D.E."/>
        </authorList>
    </citation>
    <scope>NUCLEOTIDE SEQUENCE [LARGE SCALE GENOMIC DNA]</scope>
    <source>
        <strain evidence="5 6">CECT 7639</strain>
    </source>
</reference>
<dbReference type="CDD" id="cd06170">
    <property type="entry name" value="LuxR_C_like"/>
    <property type="match status" value="1"/>
</dbReference>
<evidence type="ECO:0000256" key="3">
    <source>
        <dbReference type="ARBA" id="ARBA00023163"/>
    </source>
</evidence>
<evidence type="ECO:0000256" key="1">
    <source>
        <dbReference type="ARBA" id="ARBA00023015"/>
    </source>
</evidence>
<evidence type="ECO:0000313" key="5">
    <source>
        <dbReference type="EMBL" id="SLN45032.1"/>
    </source>
</evidence>
<evidence type="ECO:0000256" key="2">
    <source>
        <dbReference type="ARBA" id="ARBA00023125"/>
    </source>
</evidence>
<dbReference type="Gene3D" id="1.10.10.10">
    <property type="entry name" value="Winged helix-like DNA-binding domain superfamily/Winged helix DNA-binding domain"/>
    <property type="match status" value="1"/>
</dbReference>
<dbReference type="InterPro" id="IPR036388">
    <property type="entry name" value="WH-like_DNA-bd_sf"/>
</dbReference>
<evidence type="ECO:0000313" key="6">
    <source>
        <dbReference type="Proteomes" id="UP000193077"/>
    </source>
</evidence>
<dbReference type="PANTHER" id="PTHR44688">
    <property type="entry name" value="DNA-BINDING TRANSCRIPTIONAL ACTIVATOR DEVR_DOSR"/>
    <property type="match status" value="1"/>
</dbReference>
<proteinExistence type="predicted"/>